<dbReference type="EMBL" id="JABBWD010000022">
    <property type="protein sequence ID" value="KAG1777143.1"/>
    <property type="molecule type" value="Genomic_DNA"/>
</dbReference>
<dbReference type="Proteomes" id="UP000714275">
    <property type="component" value="Unassembled WGS sequence"/>
</dbReference>
<proteinExistence type="predicted"/>
<evidence type="ECO:0000313" key="2">
    <source>
        <dbReference type="Proteomes" id="UP000714275"/>
    </source>
</evidence>
<gene>
    <name evidence="1" type="ORF">EV702DRAFT_1045535</name>
</gene>
<reference evidence="1" key="1">
    <citation type="journal article" date="2020" name="New Phytol.">
        <title>Comparative genomics reveals dynamic genome evolution in host specialist ectomycorrhizal fungi.</title>
        <authorList>
            <person name="Lofgren L.A."/>
            <person name="Nguyen N.H."/>
            <person name="Vilgalys R."/>
            <person name="Ruytinx J."/>
            <person name="Liao H.L."/>
            <person name="Branco S."/>
            <person name="Kuo A."/>
            <person name="LaButti K."/>
            <person name="Lipzen A."/>
            <person name="Andreopoulos W."/>
            <person name="Pangilinan J."/>
            <person name="Riley R."/>
            <person name="Hundley H."/>
            <person name="Na H."/>
            <person name="Barry K."/>
            <person name="Grigoriev I.V."/>
            <person name="Stajich J.E."/>
            <person name="Kennedy P.G."/>
        </authorList>
    </citation>
    <scope>NUCLEOTIDE SEQUENCE</scope>
    <source>
        <strain evidence="1">DOB743</strain>
    </source>
</reference>
<comment type="caution">
    <text evidence="1">The sequence shown here is derived from an EMBL/GenBank/DDBJ whole genome shotgun (WGS) entry which is preliminary data.</text>
</comment>
<name>A0A9P6ZUR0_9AGAM</name>
<dbReference type="OrthoDB" id="2674705at2759"/>
<protein>
    <submittedName>
        <fullName evidence="1">Uncharacterized protein</fullName>
    </submittedName>
</protein>
<keyword evidence="2" id="KW-1185">Reference proteome</keyword>
<organism evidence="1 2">
    <name type="scientific">Suillus placidus</name>
    <dbReference type="NCBI Taxonomy" id="48579"/>
    <lineage>
        <taxon>Eukaryota</taxon>
        <taxon>Fungi</taxon>
        <taxon>Dikarya</taxon>
        <taxon>Basidiomycota</taxon>
        <taxon>Agaricomycotina</taxon>
        <taxon>Agaricomycetes</taxon>
        <taxon>Agaricomycetidae</taxon>
        <taxon>Boletales</taxon>
        <taxon>Suillineae</taxon>
        <taxon>Suillaceae</taxon>
        <taxon>Suillus</taxon>
    </lineage>
</organism>
<dbReference type="AlphaFoldDB" id="A0A9P6ZUR0"/>
<evidence type="ECO:0000313" key="1">
    <source>
        <dbReference type="EMBL" id="KAG1777143.1"/>
    </source>
</evidence>
<sequence>MRLFCQRVSGSSSLLLTHHFLNAPQVFQVNSHSFVNVSFLLMRLLGNASVCQMVRIKHTAKKSNGGSVPHVILNFARATGTLGVEHQRRQALTASKATTVGGGDVEKRNACHKALSSTKATLPMAGGHNELPPDLETTVLQEDISFRCVCCHIKMDQPGTYFGFYHTNSAPVLDRFLPINVSSSPMEFVHMFLKSYYTGGGLTYLDVIYDIGTDEKLAPYCNQVCKMIRGLKNSFAWERVVIGMSTHTDEDYGDPFIEYEDTKEYHSTGVNDFLEIILQPWQGIINCAQESYLWMLCCGSLVNNKDSFHGLQEAVVRHKFTGTIAFSAPCFQPSFALLTCSRFAWANLEVHPWGNHLPIQCSGCDWANSWRSAYVKGSKDKSYIFECKNDSCNAILDEHKIAYVSAKGNVTKRATILKSIKDTIVQSDESKDPSTMLPDKNLHKAIRTYYLWFLEDDEDCDDEQKIIEGGPKLVTGPGIVTVDMVRDCQDDKPLDAAAFKSEFLPFDVAQKLFKEEIGEYDKKHHDTSDLRFIGTRTKLVRSWYNALSPSVLEELRLVADKWNQEGPHSDAKDRYHSRHQKKIMEDFIKMAGRTMGLHVIILAAHDRGEGKMPGTTIWESCPRKAKKTFTLSSKENKKWAGESQDQLADWLNEAEYTEDHEDGSDEDDEKGPDLTVQVNDEGYPCLPTGFESLILKNQQKVVWQRLSQTTLGLQSHGVISPKIQTITLTWTVFLGMSSSRILLTCKRKPSA</sequence>
<accession>A0A9P6ZUR0</accession>